<comment type="caution">
    <text evidence="1">The sequence shown here is derived from an EMBL/GenBank/DDBJ whole genome shotgun (WGS) entry which is preliminary data.</text>
</comment>
<organism evidence="1 2">
    <name type="scientific">Vitis vinifera</name>
    <name type="common">Grape</name>
    <dbReference type="NCBI Taxonomy" id="29760"/>
    <lineage>
        <taxon>Eukaryota</taxon>
        <taxon>Viridiplantae</taxon>
        <taxon>Streptophyta</taxon>
        <taxon>Embryophyta</taxon>
        <taxon>Tracheophyta</taxon>
        <taxon>Spermatophyta</taxon>
        <taxon>Magnoliopsida</taxon>
        <taxon>eudicotyledons</taxon>
        <taxon>Gunneridae</taxon>
        <taxon>Pentapetalae</taxon>
        <taxon>rosids</taxon>
        <taxon>Vitales</taxon>
        <taxon>Vitaceae</taxon>
        <taxon>Viteae</taxon>
        <taxon>Vitis</taxon>
    </lineage>
</organism>
<dbReference type="AlphaFoldDB" id="A0A438BY90"/>
<dbReference type="PANTHER" id="PTHR35282">
    <property type="entry name" value="F5D14.24 PROTEIN"/>
    <property type="match status" value="1"/>
</dbReference>
<dbReference type="EMBL" id="QGNW01002598">
    <property type="protein sequence ID" value="RVW15560.1"/>
    <property type="molecule type" value="Genomic_DNA"/>
</dbReference>
<evidence type="ECO:0000313" key="1">
    <source>
        <dbReference type="EMBL" id="RVW15560.1"/>
    </source>
</evidence>
<dbReference type="PANTHER" id="PTHR35282:SF2">
    <property type="entry name" value="F5D14.24 PROTEIN"/>
    <property type="match status" value="1"/>
</dbReference>
<dbReference type="InterPro" id="IPR049198">
    <property type="entry name" value="DUF6865"/>
</dbReference>
<gene>
    <name evidence="1" type="ORF">CK203_077759</name>
</gene>
<dbReference type="Pfam" id="PF21737">
    <property type="entry name" value="DUF6865"/>
    <property type="match status" value="1"/>
</dbReference>
<dbReference type="Proteomes" id="UP000288805">
    <property type="component" value="Unassembled WGS sequence"/>
</dbReference>
<reference evidence="1 2" key="1">
    <citation type="journal article" date="2018" name="PLoS Genet.">
        <title>Population sequencing reveals clonal diversity and ancestral inbreeding in the grapevine cultivar Chardonnay.</title>
        <authorList>
            <person name="Roach M.J."/>
            <person name="Johnson D.L."/>
            <person name="Bohlmann J."/>
            <person name="van Vuuren H.J."/>
            <person name="Jones S.J."/>
            <person name="Pretorius I.S."/>
            <person name="Schmidt S.A."/>
            <person name="Borneman A.R."/>
        </authorList>
    </citation>
    <scope>NUCLEOTIDE SEQUENCE [LARGE SCALE GENOMIC DNA]</scope>
    <source>
        <strain evidence="2">cv. Chardonnay</strain>
        <tissue evidence="1">Leaf</tissue>
    </source>
</reference>
<name>A0A438BY90_VITVI</name>
<evidence type="ECO:0000313" key="2">
    <source>
        <dbReference type="Proteomes" id="UP000288805"/>
    </source>
</evidence>
<protein>
    <submittedName>
        <fullName evidence="1">Uncharacterized protein</fullName>
    </submittedName>
</protein>
<accession>A0A438BY90</accession>
<sequence length="159" mass="17185">MDIPHATGFSEELEFHFHSVGAERSGNYLNDQEEWVGRITACVSSDTFSTLLTRSPIGFIESFKISMAGGQAACHFMDKNAHGKPTSEDVTRESLIAISDSVPDQALPSEPKTLNTENLVKGANCDDGSEKYRSQLISISNVQSPETKILPAALGQPKG</sequence>
<proteinExistence type="predicted"/>